<dbReference type="RefSeq" id="WP_256311223.1">
    <property type="nucleotide sequence ID" value="NZ_JANGAC010000005.1"/>
</dbReference>
<dbReference type="InterPro" id="IPR036209">
    <property type="entry name" value="YwmB-like_sf"/>
</dbReference>
<dbReference type="Gene3D" id="3.30.360.40">
    <property type="entry name" value="YwmB-like"/>
    <property type="match status" value="1"/>
</dbReference>
<dbReference type="SUPFAM" id="SSF143842">
    <property type="entry name" value="YwmB-like"/>
    <property type="match status" value="1"/>
</dbReference>
<accession>A0ABT1S9N3</accession>
<protein>
    <submittedName>
        <fullName evidence="1">YwmB family TATA-box binding protein</fullName>
    </submittedName>
</protein>
<gene>
    <name evidence="1" type="ORF">NE686_08835</name>
</gene>
<proteinExistence type="predicted"/>
<dbReference type="Proteomes" id="UP001524478">
    <property type="component" value="Unassembled WGS sequence"/>
</dbReference>
<sequence>MKKFILFAIILSLLIPTITMAGKKHSEKDVLEGILKDLNGEFFEGDLNMGGVLIDEFISRETMEELGERVKESLGIVGEEIDINRDITDVEGQFYCKEIIYEKGFNQMSIYGYDANINPITIVLASYLNPELNNGETTLFINLIKREQNFSINGIIEKIESIFKDYSKPLEITTCIIGTIEGKFKEEDLTKNAVKAMRRFKAKVVEEYTDTSLVSYTAYTPLIESSIFSGEKKVNLNLAIRYNENEDKTYIWIGTPIITTGY</sequence>
<evidence type="ECO:0000313" key="1">
    <source>
        <dbReference type="EMBL" id="MCQ4923187.1"/>
    </source>
</evidence>
<dbReference type="InterPro" id="IPR014794">
    <property type="entry name" value="DUF1779"/>
</dbReference>
<name>A0ABT1S9N3_9FIRM</name>
<evidence type="ECO:0000313" key="2">
    <source>
        <dbReference type="Proteomes" id="UP001524478"/>
    </source>
</evidence>
<organism evidence="1 2">
    <name type="scientific">Tissierella carlieri</name>
    <dbReference type="NCBI Taxonomy" id="689904"/>
    <lineage>
        <taxon>Bacteria</taxon>
        <taxon>Bacillati</taxon>
        <taxon>Bacillota</taxon>
        <taxon>Tissierellia</taxon>
        <taxon>Tissierellales</taxon>
        <taxon>Tissierellaceae</taxon>
        <taxon>Tissierella</taxon>
    </lineage>
</organism>
<keyword evidence="2" id="KW-1185">Reference proteome</keyword>
<dbReference type="EMBL" id="JANGAC010000005">
    <property type="protein sequence ID" value="MCQ4923187.1"/>
    <property type="molecule type" value="Genomic_DNA"/>
</dbReference>
<reference evidence="1 2" key="1">
    <citation type="submission" date="2022-06" db="EMBL/GenBank/DDBJ databases">
        <title>Isolation of gut microbiota from human fecal samples.</title>
        <authorList>
            <person name="Pamer E.G."/>
            <person name="Barat B."/>
            <person name="Waligurski E."/>
            <person name="Medina S."/>
            <person name="Paddock L."/>
            <person name="Mostad J."/>
        </authorList>
    </citation>
    <scope>NUCLEOTIDE SEQUENCE [LARGE SCALE GENOMIC DNA]</scope>
    <source>
        <strain evidence="1 2">DFI.7.95</strain>
    </source>
</reference>
<comment type="caution">
    <text evidence="1">The sequence shown here is derived from an EMBL/GenBank/DDBJ whole genome shotgun (WGS) entry which is preliminary data.</text>
</comment>
<dbReference type="Pfam" id="PF08680">
    <property type="entry name" value="DUF1779"/>
    <property type="match status" value="1"/>
</dbReference>